<accession>U2PTB5</accession>
<dbReference type="EMBL" id="APJA01000014">
    <property type="protein sequence ID" value="ERK29690.1"/>
    <property type="molecule type" value="Genomic_DNA"/>
</dbReference>
<dbReference type="HOGENOM" id="CLU_089216_0_0_9"/>
<dbReference type="RefSeq" id="WP_021802801.1">
    <property type="nucleotide sequence ID" value="NZ_KI273145.1"/>
</dbReference>
<organism evidence="1 2">
    <name type="scientific">Clostridium intestinale URNW</name>
    <dbReference type="NCBI Taxonomy" id="1294142"/>
    <lineage>
        <taxon>Bacteria</taxon>
        <taxon>Bacillati</taxon>
        <taxon>Bacillota</taxon>
        <taxon>Clostridia</taxon>
        <taxon>Eubacteriales</taxon>
        <taxon>Clostridiaceae</taxon>
        <taxon>Clostridium</taxon>
    </lineage>
</organism>
<sequence>MSIKEKALDLFDSAKEPAFDMACEVFLDGVVGIVAPGIVTTYMSYKQKRQEKIEYLVNGLINIAAIPDIKEDFILTYYDTLKETRIRDIAVLKFYEDVYIRIENKKTWTDICEELNISYEEYDSIREKLNRLGLLTTKKDIKIDNLYENILNIQEFLEKSYKGKTSKLKSFKKIDKRDSFQISKFGKEFIKIFNDIE</sequence>
<evidence type="ECO:0000313" key="2">
    <source>
        <dbReference type="Proteomes" id="UP000016721"/>
    </source>
</evidence>
<dbReference type="AlphaFoldDB" id="U2PTB5"/>
<dbReference type="OrthoDB" id="2453979at2"/>
<keyword evidence="2" id="KW-1185">Reference proteome</keyword>
<name>U2PTB5_9CLOT</name>
<dbReference type="eggNOG" id="ENOG5032T86">
    <property type="taxonomic scope" value="Bacteria"/>
</dbReference>
<comment type="caution">
    <text evidence="1">The sequence shown here is derived from an EMBL/GenBank/DDBJ whole genome shotgun (WGS) entry which is preliminary data.</text>
</comment>
<evidence type="ECO:0000313" key="1">
    <source>
        <dbReference type="EMBL" id="ERK29690.1"/>
    </source>
</evidence>
<dbReference type="Proteomes" id="UP000016721">
    <property type="component" value="Unassembled WGS sequence"/>
</dbReference>
<dbReference type="PATRIC" id="fig|1294142.3.peg.2926"/>
<reference evidence="1 2" key="1">
    <citation type="journal article" date="2013" name="Genome Announc.">
        <title>Draft Genome Sequence of the Hydrogen- and Ethanol-Producing Bacterium Clostridium intestinale Strain URNW.</title>
        <authorList>
            <person name="Lal S."/>
            <person name="Ramachandran U."/>
            <person name="Zhang X."/>
            <person name="Sparling R."/>
            <person name="Levin D.B."/>
        </authorList>
    </citation>
    <scope>NUCLEOTIDE SEQUENCE [LARGE SCALE GENOMIC DNA]</scope>
    <source>
        <strain evidence="1 2">URNW</strain>
    </source>
</reference>
<protein>
    <submittedName>
        <fullName evidence="1">Uncharacterized protein</fullName>
    </submittedName>
</protein>
<proteinExistence type="predicted"/>
<gene>
    <name evidence="1" type="ORF">CINTURNW_2819</name>
</gene>
<dbReference type="STRING" id="1294142.CINTURNW_2819"/>